<evidence type="ECO:0000313" key="2">
    <source>
        <dbReference type="EMBL" id="GEN99932.1"/>
    </source>
</evidence>
<comment type="caution">
    <text evidence="2">The sequence shown here is derived from an EMBL/GenBank/DDBJ whole genome shotgun (WGS) entry which is preliminary data.</text>
</comment>
<proteinExistence type="predicted"/>
<organism evidence="2 3">
    <name type="scientific">Novosphingobium sediminis</name>
    <dbReference type="NCBI Taxonomy" id="707214"/>
    <lineage>
        <taxon>Bacteria</taxon>
        <taxon>Pseudomonadati</taxon>
        <taxon>Pseudomonadota</taxon>
        <taxon>Alphaproteobacteria</taxon>
        <taxon>Sphingomonadales</taxon>
        <taxon>Sphingomonadaceae</taxon>
        <taxon>Novosphingobium</taxon>
    </lineage>
</organism>
<reference evidence="2 3" key="1">
    <citation type="submission" date="2019-07" db="EMBL/GenBank/DDBJ databases">
        <title>Whole genome shotgun sequence of Novosphingobium sediminis NBRC 106119.</title>
        <authorList>
            <person name="Hosoyama A."/>
            <person name="Uohara A."/>
            <person name="Ohji S."/>
            <person name="Ichikawa N."/>
        </authorList>
    </citation>
    <scope>NUCLEOTIDE SEQUENCE [LARGE SCALE GENOMIC DNA]</scope>
    <source>
        <strain evidence="2 3">NBRC 106119</strain>
    </source>
</reference>
<keyword evidence="3" id="KW-1185">Reference proteome</keyword>
<feature type="chain" id="PRO_5021711478" description="DUF1579 domain-containing protein" evidence="1">
    <location>
        <begin position="20"/>
        <end position="174"/>
    </location>
</feature>
<protein>
    <recommendedName>
        <fullName evidence="4">DUF1579 domain-containing protein</fullName>
    </recommendedName>
</protein>
<evidence type="ECO:0008006" key="4">
    <source>
        <dbReference type="Google" id="ProtNLM"/>
    </source>
</evidence>
<keyword evidence="1" id="KW-0732">Signal</keyword>
<accession>A0A512AJU6</accession>
<dbReference type="AlphaFoldDB" id="A0A512AJU6"/>
<dbReference type="Proteomes" id="UP000321464">
    <property type="component" value="Unassembled WGS sequence"/>
</dbReference>
<feature type="signal peptide" evidence="1">
    <location>
        <begin position="1"/>
        <end position="19"/>
    </location>
</feature>
<dbReference type="EMBL" id="BJYR01000012">
    <property type="protein sequence ID" value="GEN99932.1"/>
    <property type="molecule type" value="Genomic_DNA"/>
</dbReference>
<evidence type="ECO:0000256" key="1">
    <source>
        <dbReference type="SAM" id="SignalP"/>
    </source>
</evidence>
<dbReference type="RefSeq" id="WP_147159258.1">
    <property type="nucleotide sequence ID" value="NZ_BJYR01000012.1"/>
</dbReference>
<sequence length="174" mass="19199">MHRLLLAAALIALAAPAAAQTAPNPAETCKNDPKFRELDFTVGSWDVYTGSTKTDEVTMTLILNDCAIEEHWKKTDGHPTGNGIGLFNYSRLLGSWGYSWATDDGAATVFRGNLAKPGEMLYVTEKPLPGGKVRLRHWTLSQMPDGTIRELATGTEDGGKTWTTDYDLKWVRRK</sequence>
<dbReference type="OrthoDB" id="8902597at2"/>
<name>A0A512AJU6_9SPHN</name>
<gene>
    <name evidence="2" type="ORF">NSE01_17650</name>
</gene>
<evidence type="ECO:0000313" key="3">
    <source>
        <dbReference type="Proteomes" id="UP000321464"/>
    </source>
</evidence>